<proteinExistence type="predicted"/>
<name>A0A174PE02_BACUN</name>
<evidence type="ECO:0000313" key="2">
    <source>
        <dbReference type="EMBL" id="CUP56625.1"/>
    </source>
</evidence>
<dbReference type="AlphaFoldDB" id="A0A174PE02"/>
<accession>A0A174PE02</accession>
<organism evidence="2 3">
    <name type="scientific">Bacteroides uniformis</name>
    <dbReference type="NCBI Taxonomy" id="820"/>
    <lineage>
        <taxon>Bacteria</taxon>
        <taxon>Pseudomonadati</taxon>
        <taxon>Bacteroidota</taxon>
        <taxon>Bacteroidia</taxon>
        <taxon>Bacteroidales</taxon>
        <taxon>Bacteroidaceae</taxon>
        <taxon>Bacteroides</taxon>
    </lineage>
</organism>
<evidence type="ECO:0000313" key="3">
    <source>
        <dbReference type="Proteomes" id="UP000095766"/>
    </source>
</evidence>
<dbReference type="InterPro" id="IPR046532">
    <property type="entry name" value="DUF6597"/>
</dbReference>
<dbReference type="Proteomes" id="UP000095766">
    <property type="component" value="Unassembled WGS sequence"/>
</dbReference>
<protein>
    <submittedName>
        <fullName evidence="2">Transcriptional regulator, AraC family</fullName>
    </submittedName>
</protein>
<evidence type="ECO:0000259" key="1">
    <source>
        <dbReference type="Pfam" id="PF20240"/>
    </source>
</evidence>
<gene>
    <name evidence="2" type="ORF">ERS852510_01845</name>
</gene>
<feature type="domain" description="DUF6597" evidence="1">
    <location>
        <begin position="5"/>
        <end position="78"/>
    </location>
</feature>
<dbReference type="Pfam" id="PF20240">
    <property type="entry name" value="DUF6597"/>
    <property type="match status" value="1"/>
</dbReference>
<reference evidence="2 3" key="1">
    <citation type="submission" date="2015-09" db="EMBL/GenBank/DDBJ databases">
        <authorList>
            <consortium name="Pathogen Informatics"/>
        </authorList>
    </citation>
    <scope>NUCLEOTIDE SEQUENCE [LARGE SCALE GENOMIC DNA]</scope>
    <source>
        <strain evidence="2 3">2789STDY5834898</strain>
    </source>
</reference>
<sequence length="100" mass="11168">MEKIQVIQPTKLLAPYIKQYWFLRIDDVKQGFQRSIPAGCVALVFHKGNKIISSFHKGTQPQSYISGQISTYSDIEFSFLDIGKSSVSCPLKPSDSAPLC</sequence>
<dbReference type="RefSeq" id="WP_234134769.1">
    <property type="nucleotide sequence ID" value="NZ_BQNO01000001.1"/>
</dbReference>
<dbReference type="EMBL" id="CZAO01000007">
    <property type="protein sequence ID" value="CUP56625.1"/>
    <property type="molecule type" value="Genomic_DNA"/>
</dbReference>